<evidence type="ECO:0000313" key="1">
    <source>
        <dbReference type="EMBL" id="QSQ17499.1"/>
    </source>
</evidence>
<evidence type="ECO:0000313" key="2">
    <source>
        <dbReference type="Proteomes" id="UP000663090"/>
    </source>
</evidence>
<dbReference type="EMBL" id="CP071091">
    <property type="protein sequence ID" value="QSQ17499.1"/>
    <property type="molecule type" value="Genomic_DNA"/>
</dbReference>
<sequence>MNPTSPPDEKSITYFLNVDLDIEGHDIVELVKAFEHRASVLHHTSTTACIELLDQPPDPDTAIRDLCTVIEALPSEARHRWDACTLRRFSIGISAGAEPYSRSWVLAPDTLRLVTQVRASIDMTIYAPCPEFNVPA</sequence>
<keyword evidence="2" id="KW-1185">Reference proteome</keyword>
<accession>A0ABX7NGJ7</accession>
<organism evidence="1 2">
    <name type="scientific">Myxococcus landrumensis</name>
    <dbReference type="NCBI Taxonomy" id="2813577"/>
    <lineage>
        <taxon>Bacteria</taxon>
        <taxon>Pseudomonadati</taxon>
        <taxon>Myxococcota</taxon>
        <taxon>Myxococcia</taxon>
        <taxon>Myxococcales</taxon>
        <taxon>Cystobacterineae</taxon>
        <taxon>Myxococcaceae</taxon>
        <taxon>Myxococcus</taxon>
    </lineage>
</organism>
<dbReference type="RefSeq" id="WP_206719118.1">
    <property type="nucleotide sequence ID" value="NZ_CP071091.1"/>
</dbReference>
<evidence type="ECO:0008006" key="3">
    <source>
        <dbReference type="Google" id="ProtNLM"/>
    </source>
</evidence>
<gene>
    <name evidence="1" type="ORF">JY572_16290</name>
</gene>
<name>A0ABX7NGJ7_9BACT</name>
<reference evidence="1 2" key="1">
    <citation type="submission" date="2021-02" db="EMBL/GenBank/DDBJ databases">
        <title>De Novo genome assembly of isolated myxobacteria.</title>
        <authorList>
            <person name="Stevens D.C."/>
        </authorList>
    </citation>
    <scope>NUCLEOTIDE SEQUENCE [LARGE SCALE GENOMIC DNA]</scope>
    <source>
        <strain evidence="1 2">SCHIC003</strain>
    </source>
</reference>
<protein>
    <recommendedName>
        <fullName evidence="3">DUF4279 domain-containing protein</fullName>
    </recommendedName>
</protein>
<proteinExistence type="predicted"/>
<dbReference type="Proteomes" id="UP000663090">
    <property type="component" value="Chromosome"/>
</dbReference>